<evidence type="ECO:0000313" key="1">
    <source>
        <dbReference type="EMBL" id="EDR33763.1"/>
    </source>
</evidence>
<reference evidence="1 2" key="2">
    <citation type="submission" date="2010-03" db="EMBL/GenBank/DDBJ databases">
        <authorList>
            <person name="Payne S.H."/>
            <person name="Sutton G.G."/>
        </authorList>
    </citation>
    <scope>NUCLEOTIDE SEQUENCE [LARGE SCALE GENOMIC DNA]</scope>
    <source>
        <strain evidence="1 2">IP275</strain>
    </source>
</reference>
<accession>A0AAV3BG82</accession>
<reference evidence="1 2" key="1">
    <citation type="submission" date="2008-01" db="EMBL/GenBank/DDBJ databases">
        <title>Yersinia pestis Strain IP275 project at JCVI/TIGR.</title>
        <authorList>
            <person name="Ravel J."/>
            <person name="Eppinger M."/>
            <person name="Fricke W.F."/>
            <person name="Rosovitz M."/>
            <person name="Lindler L.E."/>
            <person name="Bearden S."/>
            <person name="Shriefer M."/>
        </authorList>
    </citation>
    <scope>NUCLEOTIDE SEQUENCE [LARGE SCALE GENOMIC DNA]</scope>
    <source>
        <strain evidence="1 2">IP275</strain>
    </source>
</reference>
<sequence length="41" mass="4711">MECFKPNDYPKFCQFGSGQFPAPYPTSNNMANKVINNKLLR</sequence>
<proteinExistence type="predicted"/>
<name>A0AAV3BG82_YERPE</name>
<dbReference type="EMBL" id="AAOS02000005">
    <property type="protein sequence ID" value="EDR33763.1"/>
    <property type="molecule type" value="Genomic_DNA"/>
</dbReference>
<evidence type="ECO:0000313" key="2">
    <source>
        <dbReference type="Proteomes" id="UP000004430"/>
    </source>
</evidence>
<protein>
    <submittedName>
        <fullName evidence="1">Uncharacterized protein</fullName>
    </submittedName>
</protein>
<comment type="caution">
    <text evidence="1">The sequence shown here is derived from an EMBL/GenBank/DDBJ whole genome shotgun (WGS) entry which is preliminary data.</text>
</comment>
<dbReference type="AlphaFoldDB" id="A0AAV3BG82"/>
<organism evidence="1 2">
    <name type="scientific">Yersinia pestis biovar Orientalis str. IP275</name>
    <dbReference type="NCBI Taxonomy" id="373665"/>
    <lineage>
        <taxon>Bacteria</taxon>
        <taxon>Pseudomonadati</taxon>
        <taxon>Pseudomonadota</taxon>
        <taxon>Gammaproteobacteria</taxon>
        <taxon>Enterobacterales</taxon>
        <taxon>Yersiniaceae</taxon>
        <taxon>Yersinia</taxon>
    </lineage>
</organism>
<gene>
    <name evidence="1" type="ORF">YPIP275_4506</name>
</gene>
<dbReference type="Proteomes" id="UP000004430">
    <property type="component" value="Unassembled WGS sequence"/>
</dbReference>